<dbReference type="AlphaFoldDB" id="A0A921NS72"/>
<protein>
    <submittedName>
        <fullName evidence="2">MFS transporter</fullName>
    </submittedName>
</protein>
<keyword evidence="1" id="KW-1133">Transmembrane helix</keyword>
<evidence type="ECO:0000313" key="3">
    <source>
        <dbReference type="Proteomes" id="UP000717981"/>
    </source>
</evidence>
<name>A0A921NS72_9GAMM</name>
<accession>A0A921NS72</accession>
<comment type="caution">
    <text evidence="2">The sequence shown here is derived from an EMBL/GenBank/DDBJ whole genome shotgun (WGS) entry which is preliminary data.</text>
</comment>
<sequence length="50" mass="5186">MGYSLAARPATRISQPLVPSRASFYPAVSRPPAGIAAQIIFVVGLLGAFV</sequence>
<reference evidence="2" key="1">
    <citation type="submission" date="2017-10" db="EMBL/GenBank/DDBJ databases">
        <title>Whole genome sequencing of members of genus Pseudoxanthomonas.</title>
        <authorList>
            <person name="Kumar S."/>
            <person name="Bansal K."/>
            <person name="Kaur A."/>
            <person name="Patil P."/>
            <person name="Sharma S."/>
            <person name="Patil P.B."/>
        </authorList>
    </citation>
    <scope>NUCLEOTIDE SEQUENCE</scope>
    <source>
        <strain evidence="2">DSM 22914</strain>
    </source>
</reference>
<keyword evidence="1" id="KW-0812">Transmembrane</keyword>
<organism evidence="2 3">
    <name type="scientific">Pseudoxanthomonas taiwanensis</name>
    <dbReference type="NCBI Taxonomy" id="176598"/>
    <lineage>
        <taxon>Bacteria</taxon>
        <taxon>Pseudomonadati</taxon>
        <taxon>Pseudomonadota</taxon>
        <taxon>Gammaproteobacteria</taxon>
        <taxon>Lysobacterales</taxon>
        <taxon>Lysobacteraceae</taxon>
        <taxon>Pseudoxanthomonas</taxon>
    </lineage>
</organism>
<dbReference type="EMBL" id="PDWK01000085">
    <property type="protein sequence ID" value="KAF1685650.1"/>
    <property type="molecule type" value="Genomic_DNA"/>
</dbReference>
<dbReference type="Proteomes" id="UP000717981">
    <property type="component" value="Unassembled WGS sequence"/>
</dbReference>
<feature type="transmembrane region" description="Helical" evidence="1">
    <location>
        <begin position="33"/>
        <end position="49"/>
    </location>
</feature>
<evidence type="ECO:0000313" key="2">
    <source>
        <dbReference type="EMBL" id="KAF1685650.1"/>
    </source>
</evidence>
<evidence type="ECO:0000256" key="1">
    <source>
        <dbReference type="SAM" id="Phobius"/>
    </source>
</evidence>
<feature type="non-terminal residue" evidence="2">
    <location>
        <position position="50"/>
    </location>
</feature>
<gene>
    <name evidence="2" type="ORF">CR938_12830</name>
</gene>
<keyword evidence="1" id="KW-0472">Membrane</keyword>
<proteinExistence type="predicted"/>
<keyword evidence="3" id="KW-1185">Reference proteome</keyword>